<name>A0ABQ5AK81_9ASTR</name>
<dbReference type="Pfam" id="PF14223">
    <property type="entry name" value="Retrotran_gag_2"/>
    <property type="match status" value="1"/>
</dbReference>
<dbReference type="Proteomes" id="UP001151760">
    <property type="component" value="Unassembled WGS sequence"/>
</dbReference>
<dbReference type="Gene3D" id="4.10.60.10">
    <property type="entry name" value="Zinc finger, CCHC-type"/>
    <property type="match status" value="1"/>
</dbReference>
<reference evidence="3" key="1">
    <citation type="journal article" date="2022" name="Int. J. Mol. Sci.">
        <title>Draft Genome of Tanacetum Coccineum: Genomic Comparison of Closely Related Tanacetum-Family Plants.</title>
        <authorList>
            <person name="Yamashiro T."/>
            <person name="Shiraishi A."/>
            <person name="Nakayama K."/>
            <person name="Satake H."/>
        </authorList>
    </citation>
    <scope>NUCLEOTIDE SEQUENCE</scope>
</reference>
<dbReference type="PANTHER" id="PTHR35317:SF23">
    <property type="entry name" value="OS04G0629600 PROTEIN"/>
    <property type="match status" value="1"/>
</dbReference>
<keyword evidence="4" id="KW-1185">Reference proteome</keyword>
<evidence type="ECO:0000313" key="3">
    <source>
        <dbReference type="EMBL" id="GJT01484.1"/>
    </source>
</evidence>
<dbReference type="InterPro" id="IPR001878">
    <property type="entry name" value="Znf_CCHC"/>
</dbReference>
<feature type="compositionally biased region" description="Basic and acidic residues" evidence="1">
    <location>
        <begin position="432"/>
        <end position="450"/>
    </location>
</feature>
<dbReference type="SMART" id="SM00343">
    <property type="entry name" value="ZnF_C2HC"/>
    <property type="match status" value="2"/>
</dbReference>
<organism evidence="3 4">
    <name type="scientific">Tanacetum coccineum</name>
    <dbReference type="NCBI Taxonomy" id="301880"/>
    <lineage>
        <taxon>Eukaryota</taxon>
        <taxon>Viridiplantae</taxon>
        <taxon>Streptophyta</taxon>
        <taxon>Embryophyta</taxon>
        <taxon>Tracheophyta</taxon>
        <taxon>Spermatophyta</taxon>
        <taxon>Magnoliopsida</taxon>
        <taxon>eudicotyledons</taxon>
        <taxon>Gunneridae</taxon>
        <taxon>Pentapetalae</taxon>
        <taxon>asterids</taxon>
        <taxon>campanulids</taxon>
        <taxon>Asterales</taxon>
        <taxon>Asteraceae</taxon>
        <taxon>Asteroideae</taxon>
        <taxon>Anthemideae</taxon>
        <taxon>Anthemidinae</taxon>
        <taxon>Tanacetum</taxon>
    </lineage>
</organism>
<dbReference type="PANTHER" id="PTHR35317">
    <property type="entry name" value="OS04G0629600 PROTEIN"/>
    <property type="match status" value="1"/>
</dbReference>
<evidence type="ECO:0000313" key="4">
    <source>
        <dbReference type="Proteomes" id="UP001151760"/>
    </source>
</evidence>
<comment type="caution">
    <text evidence="3">The sequence shown here is derived from an EMBL/GenBank/DDBJ whole genome shotgun (WGS) entry which is preliminary data.</text>
</comment>
<feature type="domain" description="CCHC-type" evidence="2">
    <location>
        <begin position="481"/>
        <end position="497"/>
    </location>
</feature>
<evidence type="ECO:0000256" key="1">
    <source>
        <dbReference type="SAM" id="MobiDB-lite"/>
    </source>
</evidence>
<gene>
    <name evidence="3" type="ORF">Tco_0822653</name>
</gene>
<evidence type="ECO:0000259" key="2">
    <source>
        <dbReference type="SMART" id="SM00343"/>
    </source>
</evidence>
<feature type="domain" description="CCHC-type" evidence="2">
    <location>
        <begin position="265"/>
        <end position="281"/>
    </location>
</feature>
<sequence length="639" mass="72399">MDQDSVHMVGASKVPMLKLGEFKLWRMMIEQYIQIIDYALWEVIENGATLPKTQVVECVTIVMPITSAEDKAQRRLEVNARSTLMMGIPNEHQLKFNSIKDAKLLLEVVEKRFGRNATIKKTQRNLLKQQYENFTAPSLEMLDQTIDRLQKLVSQLELLDEKFSQEDVNQKLLRSLSPEWNTHAVVWRNKAELETMSMDDLYNNLNVYEREVKGMSSSSNAAHGVITASTQVNTAYSINIDNLIDAIIYSFFATQTNSFDKSKVECYNYHKRGHFARECRAPINQDNKNKESSRRSVPVETSTSTDLVSCDGLDKFGNASKSLDKLIKCQIVDNCKKGLGYEKYNVAPPPYTGNFMLPTPDLSFTGLDEFVNKPVVENRKSDEEEPKVVKKNDDAPIIEEWVSDSEEENVSQTKTEKKTVKPSIAKIEFVKPKQQEKTARKTVKQVEKHRQNTHSPRGNQRNWNNMMSQKLGSNFEMFNKACYVCGSFDHLQVDCNYHQKQFQNQRMVKPVWNNAQRVNHQNFAKKTHPCAKKNMVPRAVLMKSGLVSINTARQCFSYLVGVVLLVKDCRMIKPTIMVTTGNVIVTTGSIVITTGSILVTPARVSTVGPVGPEYGLRRLNEAISGPLGVLVPLKTPLTS</sequence>
<feature type="compositionally biased region" description="Polar residues" evidence="1">
    <location>
        <begin position="453"/>
        <end position="464"/>
    </location>
</feature>
<proteinExistence type="predicted"/>
<dbReference type="EMBL" id="BQNB010012274">
    <property type="protein sequence ID" value="GJT01484.1"/>
    <property type="molecule type" value="Genomic_DNA"/>
</dbReference>
<feature type="region of interest" description="Disordered" evidence="1">
    <location>
        <begin position="432"/>
        <end position="464"/>
    </location>
</feature>
<reference evidence="3" key="2">
    <citation type="submission" date="2022-01" db="EMBL/GenBank/DDBJ databases">
        <authorList>
            <person name="Yamashiro T."/>
            <person name="Shiraishi A."/>
            <person name="Satake H."/>
            <person name="Nakayama K."/>
        </authorList>
    </citation>
    <scope>NUCLEOTIDE SEQUENCE</scope>
</reference>
<dbReference type="SUPFAM" id="SSF57756">
    <property type="entry name" value="Retrovirus zinc finger-like domains"/>
    <property type="match status" value="1"/>
</dbReference>
<protein>
    <submittedName>
        <fullName evidence="3">Ribonuclease H-like domain-containing protein</fullName>
    </submittedName>
</protein>
<accession>A0ABQ5AK81</accession>
<dbReference type="InterPro" id="IPR036875">
    <property type="entry name" value="Znf_CCHC_sf"/>
</dbReference>